<feature type="region of interest" description="Disordered" evidence="1">
    <location>
        <begin position="1"/>
        <end position="24"/>
    </location>
</feature>
<feature type="region of interest" description="Disordered" evidence="1">
    <location>
        <begin position="414"/>
        <end position="499"/>
    </location>
</feature>
<feature type="region of interest" description="Disordered" evidence="1">
    <location>
        <begin position="58"/>
        <end position="88"/>
    </location>
</feature>
<feature type="compositionally biased region" description="Polar residues" evidence="1">
    <location>
        <begin position="205"/>
        <end position="225"/>
    </location>
</feature>
<evidence type="ECO:0000313" key="2">
    <source>
        <dbReference type="EMBL" id="KAF9596823.1"/>
    </source>
</evidence>
<reference evidence="2 3" key="1">
    <citation type="submission" date="2020-10" db="EMBL/GenBank/DDBJ databases">
        <title>The Coptis chinensis genome and diversification of protoberbering-type alkaloids.</title>
        <authorList>
            <person name="Wang B."/>
            <person name="Shu S."/>
            <person name="Song C."/>
            <person name="Liu Y."/>
        </authorList>
    </citation>
    <scope>NUCLEOTIDE SEQUENCE [LARGE SCALE GENOMIC DNA]</scope>
    <source>
        <strain evidence="2">HL-2020</strain>
        <tissue evidence="2">Leaf</tissue>
    </source>
</reference>
<keyword evidence="3" id="KW-1185">Reference proteome</keyword>
<organism evidence="2 3">
    <name type="scientific">Coptis chinensis</name>
    <dbReference type="NCBI Taxonomy" id="261450"/>
    <lineage>
        <taxon>Eukaryota</taxon>
        <taxon>Viridiplantae</taxon>
        <taxon>Streptophyta</taxon>
        <taxon>Embryophyta</taxon>
        <taxon>Tracheophyta</taxon>
        <taxon>Spermatophyta</taxon>
        <taxon>Magnoliopsida</taxon>
        <taxon>Ranunculales</taxon>
        <taxon>Ranunculaceae</taxon>
        <taxon>Coptidoideae</taxon>
        <taxon>Coptis</taxon>
    </lineage>
</organism>
<feature type="compositionally biased region" description="Polar residues" evidence="1">
    <location>
        <begin position="176"/>
        <end position="185"/>
    </location>
</feature>
<feature type="compositionally biased region" description="Polar residues" evidence="1">
    <location>
        <begin position="12"/>
        <end position="24"/>
    </location>
</feature>
<feature type="region of interest" description="Disordered" evidence="1">
    <location>
        <begin position="842"/>
        <end position="861"/>
    </location>
</feature>
<dbReference type="InterPro" id="IPR021916">
    <property type="entry name" value="DUF3527"/>
</dbReference>
<feature type="compositionally biased region" description="Low complexity" evidence="1">
    <location>
        <begin position="259"/>
        <end position="268"/>
    </location>
</feature>
<feature type="compositionally biased region" description="Basic and acidic residues" evidence="1">
    <location>
        <begin position="459"/>
        <end position="469"/>
    </location>
</feature>
<evidence type="ECO:0000256" key="1">
    <source>
        <dbReference type="SAM" id="MobiDB-lite"/>
    </source>
</evidence>
<feature type="compositionally biased region" description="Pro residues" evidence="1">
    <location>
        <begin position="852"/>
        <end position="861"/>
    </location>
</feature>
<evidence type="ECO:0008006" key="4">
    <source>
        <dbReference type="Google" id="ProtNLM"/>
    </source>
</evidence>
<feature type="compositionally biased region" description="Low complexity" evidence="1">
    <location>
        <begin position="141"/>
        <end position="168"/>
    </location>
</feature>
<dbReference type="Proteomes" id="UP000631114">
    <property type="component" value="Unassembled WGS sequence"/>
</dbReference>
<feature type="region of interest" description="Disordered" evidence="1">
    <location>
        <begin position="259"/>
        <end position="282"/>
    </location>
</feature>
<comment type="caution">
    <text evidence="2">The sequence shown here is derived from an EMBL/GenBank/DDBJ whole genome shotgun (WGS) entry which is preliminary data.</text>
</comment>
<feature type="compositionally biased region" description="Polar residues" evidence="1">
    <location>
        <begin position="475"/>
        <end position="490"/>
    </location>
</feature>
<dbReference type="AlphaFoldDB" id="A0A835HET9"/>
<sequence>MGYQADLRKNSRCPQTSRTVAEKISSTRAAQIVRVQDQLKLEKPISKSYGDLHHEIKQTLGDGPLFPRKSPRNCQKQSVEGKSKDDELVKHMSNLPRYLQRVEGGENPQEKVLNFGVLDWGRLEKWKYNQNAVPQRSVMYSPSTSSTSSPFSTIGSSTLSTGSDSGILANRKRSPSRSAHVTSSPKESRSMGVKPTTPNIGALQDTISASTNSSVGRQKLSGTDLSSRRSHSKMKFEKGMKNDINSKFIMEKGIPSSNLNSSELSFSSKGKNKVQDGGSTQRTERFQECTTLGQHSPGRDKTIVLLLPKNIPQKRFLGSSPNAKYTMSEDCYQTEARRSSFSDGFCVNEEVQFSELYSEIPHSCPQLFTAEANKQSEMNLPCSIDASGFKESSALPQLSSSYLIAKSGPVEFDAFSNSSSRDKSTCKSRTRSSPLRRLLDPLLKPKTANRHTSAEPLQDEAHIIGESPDRPLASSAKQMKISTTSSGSRPTDTDGAHQQDKNVVSMVQALLQVTVKNGLPWFTFAVDNNSDILAATMRKTNSSEKYDCSWIYTFYSFRKGKKKSGGWMSHGSKAKSLDYVPNIVGQMKVNGSQCTKSARSDSENQLMVREFVLFEVEPRKADQETSSFLTNVELAAIVIKVPKETEASLNSDRQQIDNREDLLGMRLREKSLDKKLSSIEYVMNGPFFGSQSLSSILAVLPSGVHGLSPTGLPSPLLDRWRSGGSCDCGGWDLGCQLRVLSNHDQCAKKLDSTTLSCGQEKFDLFVQRGGSQESIPSLCFSTYNKGVHSIDFNSSMSSVQAFSICIAFLHCKNLAKVSNLFEEITAQEPISLKTERMKLSTEEKAPSSCAQFPPPSPVGRV</sequence>
<feature type="compositionally biased region" description="Low complexity" evidence="1">
    <location>
        <begin position="431"/>
        <end position="446"/>
    </location>
</feature>
<dbReference type="EMBL" id="JADFTS010000007">
    <property type="protein sequence ID" value="KAF9596823.1"/>
    <property type="molecule type" value="Genomic_DNA"/>
</dbReference>
<gene>
    <name evidence="2" type="ORF">IFM89_013871</name>
</gene>
<proteinExistence type="predicted"/>
<dbReference type="Pfam" id="PF12043">
    <property type="entry name" value="DUF3527"/>
    <property type="match status" value="2"/>
</dbReference>
<feature type="region of interest" description="Disordered" evidence="1">
    <location>
        <begin position="137"/>
        <end position="233"/>
    </location>
</feature>
<dbReference type="OrthoDB" id="1898655at2759"/>
<dbReference type="PANTHER" id="PTHR31390">
    <property type="entry name" value="EXPRESSED PROTEIN"/>
    <property type="match status" value="1"/>
</dbReference>
<dbReference type="PANTHER" id="PTHR31390:SF12">
    <property type="entry name" value="PUTATIVE (DUF3527)-RELATED"/>
    <property type="match status" value="1"/>
</dbReference>
<evidence type="ECO:0000313" key="3">
    <source>
        <dbReference type="Proteomes" id="UP000631114"/>
    </source>
</evidence>
<accession>A0A835HET9</accession>
<name>A0A835HET9_9MAGN</name>
<protein>
    <recommendedName>
        <fullName evidence="4">DUF3527 domain protein</fullName>
    </recommendedName>
</protein>
<feature type="compositionally biased region" description="Basic and acidic residues" evidence="1">
    <location>
        <begin position="79"/>
        <end position="88"/>
    </location>
</feature>